<evidence type="ECO:0000313" key="3">
    <source>
        <dbReference type="Proteomes" id="UP001140510"/>
    </source>
</evidence>
<dbReference type="EMBL" id="JAPEVA010000066">
    <property type="protein sequence ID" value="KAJ4402012.1"/>
    <property type="molecule type" value="Genomic_DNA"/>
</dbReference>
<keyword evidence="3" id="KW-1185">Reference proteome</keyword>
<comment type="caution">
    <text evidence="2">The sequence shown here is derived from an EMBL/GenBank/DDBJ whole genome shotgun (WGS) entry which is preliminary data.</text>
</comment>
<sequence>MDHGSEEPTEAKNYDYGDAEKSGYAKIGSSRGIPSAEHKRNDEVQMEIAGANGKKTWVRFTIREPHWNPGEKFWEYQLNRKDGAHFSGDSYFPEEDVYAV</sequence>
<gene>
    <name evidence="2" type="ORF">N0V91_007517</name>
</gene>
<reference evidence="2" key="1">
    <citation type="submission" date="2022-10" db="EMBL/GenBank/DDBJ databases">
        <title>Tapping the CABI collections for fungal endophytes: first genome assemblies for Collariella, Neodidymelliopsis, Ascochyta clinopodiicola, Didymella pomorum, Didymosphaeria variabile, Neocosmospora piperis and Neocucurbitaria cava.</title>
        <authorList>
            <person name="Hill R."/>
        </authorList>
    </citation>
    <scope>NUCLEOTIDE SEQUENCE</scope>
    <source>
        <strain evidence="2">IMI 355091</strain>
    </source>
</reference>
<evidence type="ECO:0000313" key="2">
    <source>
        <dbReference type="EMBL" id="KAJ4402012.1"/>
    </source>
</evidence>
<feature type="region of interest" description="Disordered" evidence="1">
    <location>
        <begin position="1"/>
        <end position="20"/>
    </location>
</feature>
<accession>A0A9W8ZD55</accession>
<name>A0A9W8ZD55_9PLEO</name>
<protein>
    <submittedName>
        <fullName evidence="2">Uncharacterized protein</fullName>
    </submittedName>
</protein>
<dbReference type="Proteomes" id="UP001140510">
    <property type="component" value="Unassembled WGS sequence"/>
</dbReference>
<evidence type="ECO:0000256" key="1">
    <source>
        <dbReference type="SAM" id="MobiDB-lite"/>
    </source>
</evidence>
<dbReference type="AlphaFoldDB" id="A0A9W8ZD55"/>
<proteinExistence type="predicted"/>
<organism evidence="2 3">
    <name type="scientific">Didymella pomorum</name>
    <dbReference type="NCBI Taxonomy" id="749634"/>
    <lineage>
        <taxon>Eukaryota</taxon>
        <taxon>Fungi</taxon>
        <taxon>Dikarya</taxon>
        <taxon>Ascomycota</taxon>
        <taxon>Pezizomycotina</taxon>
        <taxon>Dothideomycetes</taxon>
        <taxon>Pleosporomycetidae</taxon>
        <taxon>Pleosporales</taxon>
        <taxon>Pleosporineae</taxon>
        <taxon>Didymellaceae</taxon>
        <taxon>Didymella</taxon>
    </lineage>
</organism>